<reference evidence="1" key="1">
    <citation type="submission" date="2020-05" db="EMBL/GenBank/DDBJ databases">
        <title>Large-scale comparative analyses of tick genomes elucidate their genetic diversity and vector capacities.</title>
        <authorList>
            <person name="Jia N."/>
            <person name="Wang J."/>
            <person name="Shi W."/>
            <person name="Du L."/>
            <person name="Sun Y."/>
            <person name="Zhan W."/>
            <person name="Jiang J."/>
            <person name="Wang Q."/>
            <person name="Zhang B."/>
            <person name="Ji P."/>
            <person name="Sakyi L.B."/>
            <person name="Cui X."/>
            <person name="Yuan T."/>
            <person name="Jiang B."/>
            <person name="Yang W."/>
            <person name="Lam T.T.-Y."/>
            <person name="Chang Q."/>
            <person name="Ding S."/>
            <person name="Wang X."/>
            <person name="Zhu J."/>
            <person name="Ruan X."/>
            <person name="Zhao L."/>
            <person name="Wei J."/>
            <person name="Que T."/>
            <person name="Du C."/>
            <person name="Cheng J."/>
            <person name="Dai P."/>
            <person name="Han X."/>
            <person name="Huang E."/>
            <person name="Gao Y."/>
            <person name="Liu J."/>
            <person name="Shao H."/>
            <person name="Ye R."/>
            <person name="Li L."/>
            <person name="Wei W."/>
            <person name="Wang X."/>
            <person name="Wang C."/>
            <person name="Yang T."/>
            <person name="Huo Q."/>
            <person name="Li W."/>
            <person name="Guo W."/>
            <person name="Chen H."/>
            <person name="Zhou L."/>
            <person name="Ni X."/>
            <person name="Tian J."/>
            <person name="Zhou Y."/>
            <person name="Sheng Y."/>
            <person name="Liu T."/>
            <person name="Pan Y."/>
            <person name="Xia L."/>
            <person name="Li J."/>
            <person name="Zhao F."/>
            <person name="Cao W."/>
        </authorList>
    </citation>
    <scope>NUCLEOTIDE SEQUENCE</scope>
    <source>
        <strain evidence="1">Hyas-2018</strain>
    </source>
</reference>
<organism evidence="1 2">
    <name type="scientific">Hyalomma asiaticum</name>
    <name type="common">Tick</name>
    <dbReference type="NCBI Taxonomy" id="266040"/>
    <lineage>
        <taxon>Eukaryota</taxon>
        <taxon>Metazoa</taxon>
        <taxon>Ecdysozoa</taxon>
        <taxon>Arthropoda</taxon>
        <taxon>Chelicerata</taxon>
        <taxon>Arachnida</taxon>
        <taxon>Acari</taxon>
        <taxon>Parasitiformes</taxon>
        <taxon>Ixodida</taxon>
        <taxon>Ixodoidea</taxon>
        <taxon>Ixodidae</taxon>
        <taxon>Hyalomminae</taxon>
        <taxon>Hyalomma</taxon>
    </lineage>
</organism>
<keyword evidence="2" id="KW-1185">Reference proteome</keyword>
<sequence length="490" mass="54302">MFTEAFKKDMNEFQVSLAYLNETVQCLKSENEKLKTPNSALTNQNAALEERVPDPLDLQKHFGRKKTDPTESSADLLRTGASAAWKSKSCPLQLPRRKPTLGLSEEDYKIVLRPKCPVNLTNIGLVALLEAIYTRIKVDQTQAEQADQVRVHPIKKTITISTPDKARTNAHRTLELLRSEDYSIDMPVSAYVPAPDDSIRGLVYNAYSNETDHDINEEISRKNPQLPIVSARRLGNSRHFVITFAGKDLPSSIRYRCFTLNVYPFRDRAEPCFNCRKLGHRTDVCPQPRPPSPRCRRCGEQHSPPSEGEKPTCAPLCVVCHGQHPTGSRSCKRRFIQPKQTKRTSMTSINITGDTRQQRDKTISGGHNSQHDEPAKHVAWGSGKPHHREINSTASGRSFGDAVRAKAAEGADIDPYKRRTLRIQDQPDCSRRGQPGKAPAKQATTAATGPAGLAMARKPPETPSKPSGDNVSSEASTSDTRQPAGGYQVT</sequence>
<name>A0ACB7RNW2_HYAAI</name>
<protein>
    <submittedName>
        <fullName evidence="1">Uncharacterized protein</fullName>
    </submittedName>
</protein>
<dbReference type="Proteomes" id="UP000821845">
    <property type="component" value="Chromosome 9"/>
</dbReference>
<comment type="caution">
    <text evidence="1">The sequence shown here is derived from an EMBL/GenBank/DDBJ whole genome shotgun (WGS) entry which is preliminary data.</text>
</comment>
<gene>
    <name evidence="1" type="ORF">HPB50_016964</name>
</gene>
<proteinExistence type="predicted"/>
<evidence type="ECO:0000313" key="1">
    <source>
        <dbReference type="EMBL" id="KAH6922582.1"/>
    </source>
</evidence>
<accession>A0ACB7RNW2</accession>
<evidence type="ECO:0000313" key="2">
    <source>
        <dbReference type="Proteomes" id="UP000821845"/>
    </source>
</evidence>
<dbReference type="EMBL" id="CM023489">
    <property type="protein sequence ID" value="KAH6922582.1"/>
    <property type="molecule type" value="Genomic_DNA"/>
</dbReference>